<evidence type="ECO:0000313" key="3">
    <source>
        <dbReference type="Proteomes" id="UP001642409"/>
    </source>
</evidence>
<dbReference type="EMBL" id="CAXDID020000295">
    <property type="protein sequence ID" value="CAL6072345.1"/>
    <property type="molecule type" value="Genomic_DNA"/>
</dbReference>
<accession>A0ABP1KY27</accession>
<evidence type="ECO:0000313" key="1">
    <source>
        <dbReference type="EMBL" id="CAL6072345.1"/>
    </source>
</evidence>
<dbReference type="EMBL" id="CAXDID020000295">
    <property type="protein sequence ID" value="CAL6072357.1"/>
    <property type="molecule type" value="Genomic_DNA"/>
</dbReference>
<protein>
    <submittedName>
        <fullName evidence="1">Hypothetical_protein</fullName>
    </submittedName>
</protein>
<comment type="caution">
    <text evidence="1">The sequence shown here is derived from an EMBL/GenBank/DDBJ whole genome shotgun (WGS) entry which is preliminary data.</text>
</comment>
<organism evidence="1 3">
    <name type="scientific">Hexamita inflata</name>
    <dbReference type="NCBI Taxonomy" id="28002"/>
    <lineage>
        <taxon>Eukaryota</taxon>
        <taxon>Metamonada</taxon>
        <taxon>Diplomonadida</taxon>
        <taxon>Hexamitidae</taxon>
        <taxon>Hexamitinae</taxon>
        <taxon>Hexamita</taxon>
    </lineage>
</organism>
<gene>
    <name evidence="1" type="ORF">HINF_LOCUS55578</name>
    <name evidence="2" type="ORF">HINF_LOCUS55584</name>
</gene>
<keyword evidence="3" id="KW-1185">Reference proteome</keyword>
<dbReference type="Proteomes" id="UP001642409">
    <property type="component" value="Unassembled WGS sequence"/>
</dbReference>
<name>A0ABP1KY27_9EUKA</name>
<proteinExistence type="predicted"/>
<evidence type="ECO:0000313" key="2">
    <source>
        <dbReference type="EMBL" id="CAL6072357.1"/>
    </source>
</evidence>
<reference evidence="1 3" key="1">
    <citation type="submission" date="2024-07" db="EMBL/GenBank/DDBJ databases">
        <authorList>
            <person name="Akdeniz Z."/>
        </authorList>
    </citation>
    <scope>NUCLEOTIDE SEQUENCE [LARGE SCALE GENOMIC DNA]</scope>
</reference>
<sequence length="347" mass="39768">MQPSLDVLRTHKGFVSQQVETHFSPSGCRQPTHIFPEISSNVVGSFTLQLAIHFLRVISTNSPAQHVAVHYVPAELKYKFRLTQQSKTHIKPVPLKQVGLFGGASVAGHPFAANKHFVFSTFVIFFLSSVQQLVTQAFPSTFRQPSSHEPGAMNFVLALFKIPIGESCAQSSIHFVQSQVMQPLVQLVTHLLLPLESKMSMRLPSSDLQSKTRARFVYASFVVNVDCSIVQTETVWDTLRFRQVHVAFQTANRYKKVLPFIIWSDANYCSRGKIANRLTAITQNRLYLYFYIFYHVIYQVKPNKRRLQFKIYENRRSKRLQIQSSQRLISMQIFTSFSFIVCAISRK</sequence>